<evidence type="ECO:0000256" key="4">
    <source>
        <dbReference type="ARBA" id="ARBA00022692"/>
    </source>
</evidence>
<proteinExistence type="inferred from homology"/>
<dbReference type="AlphaFoldDB" id="A0A7X2NL02"/>
<gene>
    <name evidence="9" type="ORF">FYJ39_09545</name>
</gene>
<dbReference type="PANTHER" id="PTHR30576">
    <property type="entry name" value="COLANIC BIOSYNTHESIS UDP-GLUCOSE LIPID CARRIER TRANSFERASE"/>
    <property type="match status" value="1"/>
</dbReference>
<dbReference type="Proteomes" id="UP000429958">
    <property type="component" value="Unassembled WGS sequence"/>
</dbReference>
<protein>
    <submittedName>
        <fullName evidence="9">Sugar transferase</fullName>
    </submittedName>
</protein>
<organism evidence="9 10">
    <name type="scientific">Clostridium porci</name>
    <dbReference type="NCBI Taxonomy" id="2605778"/>
    <lineage>
        <taxon>Bacteria</taxon>
        <taxon>Bacillati</taxon>
        <taxon>Bacillota</taxon>
        <taxon>Clostridia</taxon>
        <taxon>Eubacteriales</taxon>
        <taxon>Clostridiaceae</taxon>
        <taxon>Clostridium</taxon>
    </lineage>
</organism>
<keyword evidence="4 7" id="KW-0812">Transmembrane</keyword>
<evidence type="ECO:0000256" key="7">
    <source>
        <dbReference type="SAM" id="Phobius"/>
    </source>
</evidence>
<feature type="transmembrane region" description="Helical" evidence="7">
    <location>
        <begin position="112"/>
        <end position="133"/>
    </location>
</feature>
<comment type="subcellular location">
    <subcellularLocation>
        <location evidence="1">Membrane</location>
        <topology evidence="1">Multi-pass membrane protein</topology>
    </subcellularLocation>
</comment>
<comment type="similarity">
    <text evidence="2">Belongs to the bacterial sugar transferase family.</text>
</comment>
<evidence type="ECO:0000259" key="8">
    <source>
        <dbReference type="Pfam" id="PF02397"/>
    </source>
</evidence>
<feature type="domain" description="Bacterial sugar transferase" evidence="8">
    <location>
        <begin position="254"/>
        <end position="434"/>
    </location>
</feature>
<feature type="transmembrane region" description="Helical" evidence="7">
    <location>
        <begin position="12"/>
        <end position="34"/>
    </location>
</feature>
<name>A0A7X2NL02_9CLOT</name>
<evidence type="ECO:0000256" key="5">
    <source>
        <dbReference type="ARBA" id="ARBA00022989"/>
    </source>
</evidence>
<evidence type="ECO:0000313" key="9">
    <source>
        <dbReference type="EMBL" id="MSS36809.1"/>
    </source>
</evidence>
<dbReference type="GO" id="GO:0016780">
    <property type="term" value="F:phosphotransferase activity, for other substituted phosphate groups"/>
    <property type="evidence" value="ECO:0007669"/>
    <property type="project" value="TreeGrafter"/>
</dbReference>
<evidence type="ECO:0000256" key="6">
    <source>
        <dbReference type="ARBA" id="ARBA00023136"/>
    </source>
</evidence>
<evidence type="ECO:0000313" key="10">
    <source>
        <dbReference type="Proteomes" id="UP000429958"/>
    </source>
</evidence>
<dbReference type="NCBIfam" id="TIGR03025">
    <property type="entry name" value="EPS_sugtrans"/>
    <property type="match status" value="1"/>
</dbReference>
<dbReference type="Pfam" id="PF02397">
    <property type="entry name" value="Bac_transf"/>
    <property type="match status" value="1"/>
</dbReference>
<reference evidence="9 10" key="1">
    <citation type="submission" date="2019-08" db="EMBL/GenBank/DDBJ databases">
        <title>In-depth cultivation of the pig gut microbiome towards novel bacterial diversity and tailored functional studies.</title>
        <authorList>
            <person name="Wylensek D."/>
            <person name="Hitch T.C.A."/>
            <person name="Clavel T."/>
        </authorList>
    </citation>
    <scope>NUCLEOTIDE SEQUENCE [LARGE SCALE GENOMIC DNA]</scope>
    <source>
        <strain evidence="9 10">WCA-389-WT-23D1</strain>
    </source>
</reference>
<sequence length="464" mass="53616">MKSYDQYKRFIRLLAAVSILALEISMYSWAWIYYLSHEAGSPFFKKGDWLMIAVYGILLLFFSKMYGGLRIGYLEKGNVMYSQILSVTFVNTITYLQIALLAKRFLSLNSFLLLYVCDIVAICIWTLLANYMFQKLFPPRRMLLIYGNRPSLTLMDKMSVRKDRYEICEVIHIDIGFDELQKKIVQYEGVIICDVPSPVRNTILKYCYSKSIRVYLTPKISDILTRSAEEINLFDTPLLLIRNGTMNIEQCFLKRLMDIILSMLALAVTAPIMLITAIAIKYCDNGPVIYKQKRLTANGKKFDIYKFRSMYIDAEKDGVARLAQEGDCRITPVGAFIRKVRIDELPQLINILKGDMSIVGPRPERPEIALRYKDEMPEFDYRLKMKAGLTGYAQIYGKYNTTPYDKLKLDLNYIQNYSLMLDVKLIILTVKILFMKESTEGIAKEQSTAKLIRSNEKAHEKVEG</sequence>
<keyword evidence="6 7" id="KW-0472">Membrane</keyword>
<dbReference type="InterPro" id="IPR017475">
    <property type="entry name" value="EPS_sugar_tfrase"/>
</dbReference>
<accession>A0A7X2NL02</accession>
<keyword evidence="10" id="KW-1185">Reference proteome</keyword>
<keyword evidence="5 7" id="KW-1133">Transmembrane helix</keyword>
<dbReference type="EMBL" id="VUMD01000007">
    <property type="protein sequence ID" value="MSS36809.1"/>
    <property type="molecule type" value="Genomic_DNA"/>
</dbReference>
<feature type="transmembrane region" description="Helical" evidence="7">
    <location>
        <begin position="259"/>
        <end position="280"/>
    </location>
</feature>
<dbReference type="GO" id="GO:0016020">
    <property type="term" value="C:membrane"/>
    <property type="evidence" value="ECO:0007669"/>
    <property type="project" value="UniProtKB-SubCell"/>
</dbReference>
<feature type="transmembrane region" description="Helical" evidence="7">
    <location>
        <begin position="79"/>
        <end position="100"/>
    </location>
</feature>
<feature type="transmembrane region" description="Helical" evidence="7">
    <location>
        <begin position="49"/>
        <end position="67"/>
    </location>
</feature>
<dbReference type="PANTHER" id="PTHR30576:SF0">
    <property type="entry name" value="UNDECAPRENYL-PHOSPHATE N-ACETYLGALACTOSAMINYL 1-PHOSPHATE TRANSFERASE-RELATED"/>
    <property type="match status" value="1"/>
</dbReference>
<evidence type="ECO:0000256" key="1">
    <source>
        <dbReference type="ARBA" id="ARBA00004141"/>
    </source>
</evidence>
<dbReference type="InterPro" id="IPR003362">
    <property type="entry name" value="Bact_transf"/>
</dbReference>
<keyword evidence="3 9" id="KW-0808">Transferase</keyword>
<evidence type="ECO:0000256" key="2">
    <source>
        <dbReference type="ARBA" id="ARBA00006464"/>
    </source>
</evidence>
<evidence type="ECO:0000256" key="3">
    <source>
        <dbReference type="ARBA" id="ARBA00022679"/>
    </source>
</evidence>
<comment type="caution">
    <text evidence="9">The sequence shown here is derived from an EMBL/GenBank/DDBJ whole genome shotgun (WGS) entry which is preliminary data.</text>
</comment>